<dbReference type="EMBL" id="QFPJ01000033">
    <property type="protein sequence ID" value="PZQ21240.1"/>
    <property type="molecule type" value="Genomic_DNA"/>
</dbReference>
<dbReference type="AlphaFoldDB" id="A0A2W5N535"/>
<evidence type="ECO:0000313" key="1">
    <source>
        <dbReference type="EMBL" id="PZQ21240.1"/>
    </source>
</evidence>
<name>A0A2W5N535_SPHMC</name>
<evidence type="ECO:0000313" key="2">
    <source>
        <dbReference type="Proteomes" id="UP000248597"/>
    </source>
</evidence>
<protein>
    <submittedName>
        <fullName evidence="1">Uncharacterized protein</fullName>
    </submittedName>
</protein>
<proteinExistence type="predicted"/>
<accession>A0A2W5N535</accession>
<sequence>MADENAGGPGVEELRAQFDTLQRQIAVATVGAAEDFVGLLASAEVDGLMAGITNAAASLDEATRKRVASWVKMRADMVTLAKLELARLRGLAAVADTEGGANVG</sequence>
<organism evidence="1 2">
    <name type="scientific">Sphingopyxis macrogoltabida</name>
    <name type="common">Sphingomonas macrogoltabidus</name>
    <dbReference type="NCBI Taxonomy" id="33050"/>
    <lineage>
        <taxon>Bacteria</taxon>
        <taxon>Pseudomonadati</taxon>
        <taxon>Pseudomonadota</taxon>
        <taxon>Alphaproteobacteria</taxon>
        <taxon>Sphingomonadales</taxon>
        <taxon>Sphingomonadaceae</taxon>
        <taxon>Sphingopyxis</taxon>
    </lineage>
</organism>
<comment type="caution">
    <text evidence="1">The sequence shown here is derived from an EMBL/GenBank/DDBJ whole genome shotgun (WGS) entry which is preliminary data.</text>
</comment>
<reference evidence="1 2" key="1">
    <citation type="submission" date="2017-08" db="EMBL/GenBank/DDBJ databases">
        <title>Infants hospitalized years apart are colonized by the same room-sourced microbial strains.</title>
        <authorList>
            <person name="Brooks B."/>
            <person name="Olm M.R."/>
            <person name="Firek B.A."/>
            <person name="Baker R."/>
            <person name="Thomas B.C."/>
            <person name="Morowitz M.J."/>
            <person name="Banfield J.F."/>
        </authorList>
    </citation>
    <scope>NUCLEOTIDE SEQUENCE [LARGE SCALE GENOMIC DNA]</scope>
    <source>
        <strain evidence="1">S2_005_003_R2_47</strain>
    </source>
</reference>
<dbReference type="Proteomes" id="UP000248597">
    <property type="component" value="Unassembled WGS sequence"/>
</dbReference>
<gene>
    <name evidence="1" type="ORF">DI569_12490</name>
</gene>